<evidence type="ECO:0000259" key="10">
    <source>
        <dbReference type="PROSITE" id="PS50928"/>
    </source>
</evidence>
<protein>
    <submittedName>
        <fullName evidence="11">Peptide/nickel transport system permease protein</fullName>
    </submittedName>
</protein>
<evidence type="ECO:0000313" key="12">
    <source>
        <dbReference type="Proteomes" id="UP000249688"/>
    </source>
</evidence>
<feature type="transmembrane region" description="Helical" evidence="9">
    <location>
        <begin position="108"/>
        <end position="132"/>
    </location>
</feature>
<keyword evidence="8 9" id="KW-0472">Membrane</keyword>
<dbReference type="OrthoDB" id="9774870at2"/>
<feature type="transmembrane region" description="Helical" evidence="9">
    <location>
        <begin position="46"/>
        <end position="67"/>
    </location>
</feature>
<sequence length="307" mass="32903">MSAPHILESVAGHDATADTPTAPPSPAVQVAVPTRRRAPLSWSMRIGLAVLVFYCAVALLSLVWTPFDPLSPGVGEGYMPPSREFLLGTDRLGSDILSRIMAGARYDLGITLVAVTIALVVGTILGTIAGYYGGTVDIVISRCVEVFQAFPGLLFAMLVVKAVGPGVLNIILVMSFIGIPDYLRLSRAEIRSRRNWPYAEAARMVGNRSWQVAFRHLLPNSAGPLLAFTSINAAFVALVTASLGFLGLGLDPNTPEWGSMIARGQDGVMTGEWWLSFFPGLAILGMTGAFYLLGDALSDLTDPRRRR</sequence>
<gene>
    <name evidence="11" type="ORF">C8P66_12821</name>
</gene>
<evidence type="ECO:0000256" key="7">
    <source>
        <dbReference type="ARBA" id="ARBA00022989"/>
    </source>
</evidence>
<evidence type="ECO:0000256" key="9">
    <source>
        <dbReference type="RuleBase" id="RU363032"/>
    </source>
</evidence>
<dbReference type="GO" id="GO:0055085">
    <property type="term" value="P:transmembrane transport"/>
    <property type="evidence" value="ECO:0007669"/>
    <property type="project" value="InterPro"/>
</dbReference>
<evidence type="ECO:0000256" key="3">
    <source>
        <dbReference type="ARBA" id="ARBA00022475"/>
    </source>
</evidence>
<dbReference type="AlphaFoldDB" id="A0A2W7I1X3"/>
<dbReference type="Pfam" id="PF00528">
    <property type="entry name" value="BPD_transp_1"/>
    <property type="match status" value="1"/>
</dbReference>
<reference evidence="11 12" key="1">
    <citation type="submission" date="2018-06" db="EMBL/GenBank/DDBJ databases">
        <title>Genomic Encyclopedia of Archaeal and Bacterial Type Strains, Phase II (KMG-II): from individual species to whole genera.</title>
        <authorList>
            <person name="Goeker M."/>
        </authorList>
    </citation>
    <scope>NUCLEOTIDE SEQUENCE [LARGE SCALE GENOMIC DNA]</scope>
    <source>
        <strain evidence="11 12">DSM 24525</strain>
    </source>
</reference>
<dbReference type="PANTHER" id="PTHR43386:SF1">
    <property type="entry name" value="D,D-DIPEPTIDE TRANSPORT SYSTEM PERMEASE PROTEIN DDPC-RELATED"/>
    <property type="match status" value="1"/>
</dbReference>
<keyword evidence="7 9" id="KW-1133">Transmembrane helix</keyword>
<feature type="transmembrane region" description="Helical" evidence="9">
    <location>
        <begin position="273"/>
        <end position="297"/>
    </location>
</feature>
<evidence type="ECO:0000256" key="2">
    <source>
        <dbReference type="ARBA" id="ARBA00022448"/>
    </source>
</evidence>
<evidence type="ECO:0000256" key="6">
    <source>
        <dbReference type="ARBA" id="ARBA00022927"/>
    </source>
</evidence>
<proteinExistence type="inferred from homology"/>
<dbReference type="EMBL" id="QKYU01000028">
    <property type="protein sequence ID" value="PZW39442.1"/>
    <property type="molecule type" value="Genomic_DNA"/>
</dbReference>
<dbReference type="InterPro" id="IPR035906">
    <property type="entry name" value="MetI-like_sf"/>
</dbReference>
<keyword evidence="12" id="KW-1185">Reference proteome</keyword>
<evidence type="ECO:0000313" key="11">
    <source>
        <dbReference type="EMBL" id="PZW39442.1"/>
    </source>
</evidence>
<keyword evidence="2 9" id="KW-0813">Transport</keyword>
<dbReference type="Gene3D" id="1.10.3720.10">
    <property type="entry name" value="MetI-like"/>
    <property type="match status" value="1"/>
</dbReference>
<evidence type="ECO:0000256" key="1">
    <source>
        <dbReference type="ARBA" id="ARBA00004651"/>
    </source>
</evidence>
<evidence type="ECO:0000256" key="5">
    <source>
        <dbReference type="ARBA" id="ARBA00022856"/>
    </source>
</evidence>
<dbReference type="PROSITE" id="PS50928">
    <property type="entry name" value="ABC_TM1"/>
    <property type="match status" value="1"/>
</dbReference>
<dbReference type="GO" id="GO:0005886">
    <property type="term" value="C:plasma membrane"/>
    <property type="evidence" value="ECO:0007669"/>
    <property type="project" value="UniProtKB-SubCell"/>
</dbReference>
<dbReference type="CDD" id="cd06261">
    <property type="entry name" value="TM_PBP2"/>
    <property type="match status" value="1"/>
</dbReference>
<evidence type="ECO:0000256" key="8">
    <source>
        <dbReference type="ARBA" id="ARBA00023136"/>
    </source>
</evidence>
<keyword evidence="4 9" id="KW-0812">Transmembrane</keyword>
<dbReference type="InterPro" id="IPR050366">
    <property type="entry name" value="BP-dependent_transpt_permease"/>
</dbReference>
<dbReference type="RefSeq" id="WP_111399999.1">
    <property type="nucleotide sequence ID" value="NZ_QKYU01000028.1"/>
</dbReference>
<dbReference type="PANTHER" id="PTHR43386">
    <property type="entry name" value="OLIGOPEPTIDE TRANSPORT SYSTEM PERMEASE PROTEIN APPC"/>
    <property type="match status" value="1"/>
</dbReference>
<comment type="subcellular location">
    <subcellularLocation>
        <location evidence="1 9">Cell membrane</location>
        <topology evidence="1 9">Multi-pass membrane protein</topology>
    </subcellularLocation>
</comment>
<organism evidence="11 12">
    <name type="scientific">Humitalea rosea</name>
    <dbReference type="NCBI Taxonomy" id="990373"/>
    <lineage>
        <taxon>Bacteria</taxon>
        <taxon>Pseudomonadati</taxon>
        <taxon>Pseudomonadota</taxon>
        <taxon>Alphaproteobacteria</taxon>
        <taxon>Acetobacterales</taxon>
        <taxon>Roseomonadaceae</taxon>
        <taxon>Humitalea</taxon>
    </lineage>
</organism>
<dbReference type="InterPro" id="IPR000515">
    <property type="entry name" value="MetI-like"/>
</dbReference>
<comment type="similarity">
    <text evidence="9">Belongs to the binding-protein-dependent transport system permease family.</text>
</comment>
<dbReference type="SUPFAM" id="SSF161098">
    <property type="entry name" value="MetI-like"/>
    <property type="match status" value="1"/>
</dbReference>
<dbReference type="GO" id="GO:0015833">
    <property type="term" value="P:peptide transport"/>
    <property type="evidence" value="ECO:0007669"/>
    <property type="project" value="UniProtKB-KW"/>
</dbReference>
<keyword evidence="3" id="KW-1003">Cell membrane</keyword>
<name>A0A2W7I1X3_9PROT</name>
<accession>A0A2W7I1X3</accession>
<evidence type="ECO:0000256" key="4">
    <source>
        <dbReference type="ARBA" id="ARBA00022692"/>
    </source>
</evidence>
<keyword evidence="5" id="KW-0571">Peptide transport</keyword>
<dbReference type="GO" id="GO:0015031">
    <property type="term" value="P:protein transport"/>
    <property type="evidence" value="ECO:0007669"/>
    <property type="project" value="UniProtKB-KW"/>
</dbReference>
<keyword evidence="6" id="KW-0653">Protein transport</keyword>
<feature type="domain" description="ABC transmembrane type-1" evidence="10">
    <location>
        <begin position="104"/>
        <end position="294"/>
    </location>
</feature>
<comment type="caution">
    <text evidence="11">The sequence shown here is derived from an EMBL/GenBank/DDBJ whole genome shotgun (WGS) entry which is preliminary data.</text>
</comment>
<dbReference type="Proteomes" id="UP000249688">
    <property type="component" value="Unassembled WGS sequence"/>
</dbReference>
<feature type="transmembrane region" description="Helical" evidence="9">
    <location>
        <begin position="225"/>
        <end position="250"/>
    </location>
</feature>